<sequence>MGKKGGWIAAIKKVFLGCRDYPAAVESGERGTTEKKEKGKELGKPKYGKTKSLIPRFREPSSVEQILGEVEREHDLIFQPPASAEKPKTSIPGQDLIVQPPTPSEVPKPPVPEPLGVSSSSIVSPRAISPWNRPASPRGNSQRSAASTRIVSPKTDPAKATSSRSFSNQKEIIRRPEPGLEDQHAAATKIQAAYRGFMGRRSFKALKGLVRLHGVMRGNNVKRQTSDAIKYMQMSVRVQSQIRSRRIEMFESKERIQAPLNIDKDADSCLGKWSSASEFAGRQDIWDDSPITKEERDARVQRRTEAIINKERAKAYAYSHQQLWKSTARSSSSKIASTELRSDGFPWWWSRLENHLPLANHAEENPLKTLDTTPPRLNLRSTFKSNNFDASTPRSSRSSVLVTSRRALTPPSSRILGSSSSSKYSRQRPGPSASPFNNLSSLKDEDNGSLISCPPFSEPHYMTPTVSTKAKARASSNPRERPGTPGSEASRRLSFPMTPSSRKNYGSPRTFDANSMVDTPMSSSSSAGALGRKPFNRFV</sequence>
<dbReference type="Proteomes" id="UP001057402">
    <property type="component" value="Chromosome 7"/>
</dbReference>
<protein>
    <submittedName>
        <fullName evidence="1">Uncharacterized protein</fullName>
    </submittedName>
</protein>
<organism evidence="1 2">
    <name type="scientific">Melastoma candidum</name>
    <dbReference type="NCBI Taxonomy" id="119954"/>
    <lineage>
        <taxon>Eukaryota</taxon>
        <taxon>Viridiplantae</taxon>
        <taxon>Streptophyta</taxon>
        <taxon>Embryophyta</taxon>
        <taxon>Tracheophyta</taxon>
        <taxon>Spermatophyta</taxon>
        <taxon>Magnoliopsida</taxon>
        <taxon>eudicotyledons</taxon>
        <taxon>Gunneridae</taxon>
        <taxon>Pentapetalae</taxon>
        <taxon>rosids</taxon>
        <taxon>malvids</taxon>
        <taxon>Myrtales</taxon>
        <taxon>Melastomataceae</taxon>
        <taxon>Melastomatoideae</taxon>
        <taxon>Melastomateae</taxon>
        <taxon>Melastoma</taxon>
    </lineage>
</organism>
<evidence type="ECO:0000313" key="2">
    <source>
        <dbReference type="Proteomes" id="UP001057402"/>
    </source>
</evidence>
<evidence type="ECO:0000313" key="1">
    <source>
        <dbReference type="EMBL" id="KAI4342825.1"/>
    </source>
</evidence>
<name>A0ACB9P2M8_9MYRT</name>
<accession>A0ACB9P2M8</accession>
<dbReference type="EMBL" id="CM042886">
    <property type="protein sequence ID" value="KAI4342825.1"/>
    <property type="molecule type" value="Genomic_DNA"/>
</dbReference>
<comment type="caution">
    <text evidence="1">The sequence shown here is derived from an EMBL/GenBank/DDBJ whole genome shotgun (WGS) entry which is preliminary data.</text>
</comment>
<gene>
    <name evidence="1" type="ORF">MLD38_027397</name>
</gene>
<proteinExistence type="predicted"/>
<reference evidence="2" key="1">
    <citation type="journal article" date="2023" name="Front. Plant Sci.">
        <title>Chromosomal-level genome assembly of Melastoma candidum provides insights into trichome evolution.</title>
        <authorList>
            <person name="Zhong Y."/>
            <person name="Wu W."/>
            <person name="Sun C."/>
            <person name="Zou P."/>
            <person name="Liu Y."/>
            <person name="Dai S."/>
            <person name="Zhou R."/>
        </authorList>
    </citation>
    <scope>NUCLEOTIDE SEQUENCE [LARGE SCALE GENOMIC DNA]</scope>
</reference>
<keyword evidence="2" id="KW-1185">Reference proteome</keyword>